<dbReference type="InterPro" id="IPR001131">
    <property type="entry name" value="Peptidase_M24B_aminopep-P_CS"/>
</dbReference>
<proteinExistence type="inferred from homology"/>
<dbReference type="SUPFAM" id="SSF55920">
    <property type="entry name" value="Creatinase/aminopeptidase"/>
    <property type="match status" value="1"/>
</dbReference>
<accession>A0A369NXI8</accession>
<dbReference type="InterPro" id="IPR029149">
    <property type="entry name" value="Creatin/AminoP/Spt16_N"/>
</dbReference>
<evidence type="ECO:0000259" key="5">
    <source>
        <dbReference type="Pfam" id="PF01321"/>
    </source>
</evidence>
<evidence type="ECO:0000259" key="4">
    <source>
        <dbReference type="Pfam" id="PF00557"/>
    </source>
</evidence>
<dbReference type="Gene3D" id="3.90.230.10">
    <property type="entry name" value="Creatinase/methionine aminopeptidase superfamily"/>
    <property type="match status" value="1"/>
</dbReference>
<evidence type="ECO:0000313" key="7">
    <source>
        <dbReference type="Proteomes" id="UP000253805"/>
    </source>
</evidence>
<dbReference type="Gene3D" id="3.40.350.10">
    <property type="entry name" value="Creatinase/prolidase N-terminal domain"/>
    <property type="match status" value="1"/>
</dbReference>
<dbReference type="RefSeq" id="WP_114549225.1">
    <property type="nucleotide sequence ID" value="NZ_PPUT01000018.1"/>
</dbReference>
<dbReference type="PANTHER" id="PTHR46112:SF3">
    <property type="entry name" value="AMINOPEPTIDASE YPDF"/>
    <property type="match status" value="1"/>
</dbReference>
<dbReference type="EMBL" id="PPUT01000018">
    <property type="protein sequence ID" value="RDC43678.1"/>
    <property type="molecule type" value="Genomic_DNA"/>
</dbReference>
<dbReference type="Proteomes" id="UP000253805">
    <property type="component" value="Unassembled WGS sequence"/>
</dbReference>
<dbReference type="InterPro" id="IPR000587">
    <property type="entry name" value="Creatinase_N"/>
</dbReference>
<dbReference type="CDD" id="cd01092">
    <property type="entry name" value="APP-like"/>
    <property type="match status" value="1"/>
</dbReference>
<dbReference type="Pfam" id="PF01321">
    <property type="entry name" value="Creatinase_N"/>
    <property type="match status" value="1"/>
</dbReference>
<feature type="domain" description="Peptidase M24" evidence="4">
    <location>
        <begin position="164"/>
        <end position="366"/>
    </location>
</feature>
<dbReference type="InterPro" id="IPR050659">
    <property type="entry name" value="Peptidase_M24B"/>
</dbReference>
<dbReference type="InterPro" id="IPR036005">
    <property type="entry name" value="Creatinase/aminopeptidase-like"/>
</dbReference>
<keyword evidence="6" id="KW-0031">Aminopeptidase</keyword>
<dbReference type="GO" id="GO:0004177">
    <property type="term" value="F:aminopeptidase activity"/>
    <property type="evidence" value="ECO:0007669"/>
    <property type="project" value="UniProtKB-KW"/>
</dbReference>
<dbReference type="GO" id="GO:0046872">
    <property type="term" value="F:metal ion binding"/>
    <property type="evidence" value="ECO:0007669"/>
    <property type="project" value="UniProtKB-KW"/>
</dbReference>
<evidence type="ECO:0000256" key="2">
    <source>
        <dbReference type="ARBA" id="ARBA00022801"/>
    </source>
</evidence>
<feature type="domain" description="Creatinase N-terminal" evidence="5">
    <location>
        <begin position="18"/>
        <end position="156"/>
    </location>
</feature>
<name>A0A369NXI8_9ACTN</name>
<comment type="caution">
    <text evidence="6">The sequence shown here is derived from an EMBL/GenBank/DDBJ whole genome shotgun (WGS) entry which is preliminary data.</text>
</comment>
<dbReference type="SUPFAM" id="SSF53092">
    <property type="entry name" value="Creatinase/prolidase N-terminal domain"/>
    <property type="match status" value="1"/>
</dbReference>
<dbReference type="InterPro" id="IPR000994">
    <property type="entry name" value="Pept_M24"/>
</dbReference>
<gene>
    <name evidence="6" type="ORF">C1850_07675</name>
</gene>
<organism evidence="6 7">
    <name type="scientific">Adlercreutzia equolifaciens subsp. celatus</name>
    <dbReference type="NCBI Taxonomy" id="394340"/>
    <lineage>
        <taxon>Bacteria</taxon>
        <taxon>Bacillati</taxon>
        <taxon>Actinomycetota</taxon>
        <taxon>Coriobacteriia</taxon>
        <taxon>Eggerthellales</taxon>
        <taxon>Eggerthellaceae</taxon>
        <taxon>Adlercreutzia</taxon>
    </lineage>
</organism>
<keyword evidence="6" id="KW-0645">Protease</keyword>
<protein>
    <submittedName>
        <fullName evidence="6">Aminopeptidase P family protein</fullName>
    </submittedName>
</protein>
<evidence type="ECO:0000313" key="6">
    <source>
        <dbReference type="EMBL" id="RDC43678.1"/>
    </source>
</evidence>
<dbReference type="PROSITE" id="PS00491">
    <property type="entry name" value="PROLINE_PEPTIDASE"/>
    <property type="match status" value="1"/>
</dbReference>
<sequence>MMTVFDELNDPKACERHLARLRETFPELGCGAFLVRDTSNVQWLTAFDDVFDEEAAHALYVCPDHAWLHTDSRYVTACENAARHKPLEVSAERETHAQFAAKRWGGRPAGAADALLGIEDGVSLAEYRRLQKAFAEADAGEPFVETDGVVVGLRAVKDRYEIARMRGAQSITDAAFEHIVRYMRPGMMERQVQLELEEFMLRHGAQGLAFLSIVATGPNGASPHAIPGATMLEAGQCVVLDFGARSYGYCSDMTRTVFLGEPDPEMRAAWDALREANESVEAMLRPGVTGKEAHERAEEVLAAAGFGGRMGHGLGHGVGIDIHEEPVLAPRNERPLVAGNVVTVEPGIYLPGKFGMRLEDFGVVTADGFDVFTNSTHDLVVI</sequence>
<evidence type="ECO:0000256" key="3">
    <source>
        <dbReference type="RuleBase" id="RU000590"/>
    </source>
</evidence>
<keyword evidence="1 3" id="KW-0479">Metal-binding</keyword>
<dbReference type="PANTHER" id="PTHR46112">
    <property type="entry name" value="AMINOPEPTIDASE"/>
    <property type="match status" value="1"/>
</dbReference>
<dbReference type="AlphaFoldDB" id="A0A369NXI8"/>
<reference evidence="6 7" key="1">
    <citation type="journal article" date="2018" name="Elife">
        <title>Discovery and characterization of a prevalent human gut bacterial enzyme sufficient for the inactivation of a family of plant toxins.</title>
        <authorList>
            <person name="Koppel N."/>
            <person name="Bisanz J.E."/>
            <person name="Pandelia M.E."/>
            <person name="Turnbaugh P.J."/>
            <person name="Balskus E.P."/>
        </authorList>
    </citation>
    <scope>NUCLEOTIDE SEQUENCE [LARGE SCALE GENOMIC DNA]</scope>
    <source>
        <strain evidence="6 7">OB21 GAM 11</strain>
    </source>
</reference>
<dbReference type="Pfam" id="PF00557">
    <property type="entry name" value="Peptidase_M24"/>
    <property type="match status" value="1"/>
</dbReference>
<evidence type="ECO:0000256" key="1">
    <source>
        <dbReference type="ARBA" id="ARBA00022723"/>
    </source>
</evidence>
<comment type="similarity">
    <text evidence="3">Belongs to the peptidase M24B family.</text>
</comment>
<keyword evidence="2" id="KW-0378">Hydrolase</keyword>